<protein>
    <submittedName>
        <fullName evidence="2">Class I SAM-dependent methyltransferase</fullName>
        <ecNumber evidence="2">2.1.-.-</ecNumber>
    </submittedName>
</protein>
<dbReference type="RefSeq" id="WP_263341543.1">
    <property type="nucleotide sequence ID" value="NZ_JAGSYH010000007.1"/>
</dbReference>
<dbReference type="GO" id="GO:0008168">
    <property type="term" value="F:methyltransferase activity"/>
    <property type="evidence" value="ECO:0007669"/>
    <property type="project" value="UniProtKB-KW"/>
</dbReference>
<dbReference type="InterPro" id="IPR029063">
    <property type="entry name" value="SAM-dependent_MTases_sf"/>
</dbReference>
<reference evidence="3" key="1">
    <citation type="journal article" date="2019" name="Int. J. Syst. Evol. Microbiol.">
        <title>The Global Catalogue of Microorganisms (GCM) 10K type strain sequencing project: providing services to taxonomists for standard genome sequencing and annotation.</title>
        <authorList>
            <consortium name="The Broad Institute Genomics Platform"/>
            <consortium name="The Broad Institute Genome Sequencing Center for Infectious Disease"/>
            <person name="Wu L."/>
            <person name="Ma J."/>
        </authorList>
    </citation>
    <scope>NUCLEOTIDE SEQUENCE [LARGE SCALE GENOMIC DNA]</scope>
    <source>
        <strain evidence="3">JCM 4087</strain>
    </source>
</reference>
<dbReference type="SUPFAM" id="SSF53335">
    <property type="entry name" value="S-adenosyl-L-methionine-dependent methyltransferases"/>
    <property type="match status" value="1"/>
</dbReference>
<sequence length="273" mass="30456">MSQAPRHTLICDDMAGFEKLKNDWEGLAERDALWAILTDASKAGGRWDLGEFLATGESEIQTVLDHLARIGRNVAFDGTALDFGCGVGRLTQALARRFASCTGIDISVRMIEKARALNLYPNCRYVIGSGLTLPFASAGFTFVYSNIVLQHMLPEYAQAYLREFVRVLAPGGILVFGVQDTFRVRDLNSFSLRLRQRLRLRSRIRETFGSGAPDMQMHCLPELLVRRAIGPARIVDIQFTNTAEEDFNGRLVYRALPPATGYVSRQYCVIKSA</sequence>
<keyword evidence="3" id="KW-1185">Reference proteome</keyword>
<gene>
    <name evidence="2" type="ORF">ACFPT7_23515</name>
</gene>
<dbReference type="EMBL" id="JBHSPH010000018">
    <property type="protein sequence ID" value="MFC5865294.1"/>
    <property type="molecule type" value="Genomic_DNA"/>
</dbReference>
<dbReference type="Proteomes" id="UP001596091">
    <property type="component" value="Unassembled WGS sequence"/>
</dbReference>
<dbReference type="Pfam" id="PF08241">
    <property type="entry name" value="Methyltransf_11"/>
    <property type="match status" value="1"/>
</dbReference>
<dbReference type="EC" id="2.1.-.-" evidence="2"/>
<evidence type="ECO:0000259" key="1">
    <source>
        <dbReference type="Pfam" id="PF08241"/>
    </source>
</evidence>
<dbReference type="PANTHER" id="PTHR43861">
    <property type="entry name" value="TRANS-ACONITATE 2-METHYLTRANSFERASE-RELATED"/>
    <property type="match status" value="1"/>
</dbReference>
<evidence type="ECO:0000313" key="2">
    <source>
        <dbReference type="EMBL" id="MFC5865294.1"/>
    </source>
</evidence>
<dbReference type="Gene3D" id="3.40.50.150">
    <property type="entry name" value="Vaccinia Virus protein VP39"/>
    <property type="match status" value="1"/>
</dbReference>
<keyword evidence="2" id="KW-0808">Transferase</keyword>
<name>A0ABW1EM38_9BACT</name>
<feature type="domain" description="Methyltransferase type 11" evidence="1">
    <location>
        <begin position="81"/>
        <end position="176"/>
    </location>
</feature>
<dbReference type="CDD" id="cd02440">
    <property type="entry name" value="AdoMet_MTases"/>
    <property type="match status" value="1"/>
</dbReference>
<dbReference type="InterPro" id="IPR013216">
    <property type="entry name" value="Methyltransf_11"/>
</dbReference>
<comment type="caution">
    <text evidence="2">The sequence shown here is derived from an EMBL/GenBank/DDBJ whole genome shotgun (WGS) entry which is preliminary data.</text>
</comment>
<evidence type="ECO:0000313" key="3">
    <source>
        <dbReference type="Proteomes" id="UP001596091"/>
    </source>
</evidence>
<organism evidence="2 3">
    <name type="scientific">Acidicapsa dinghuensis</name>
    <dbReference type="NCBI Taxonomy" id="2218256"/>
    <lineage>
        <taxon>Bacteria</taxon>
        <taxon>Pseudomonadati</taxon>
        <taxon>Acidobacteriota</taxon>
        <taxon>Terriglobia</taxon>
        <taxon>Terriglobales</taxon>
        <taxon>Acidobacteriaceae</taxon>
        <taxon>Acidicapsa</taxon>
    </lineage>
</organism>
<proteinExistence type="predicted"/>
<accession>A0ABW1EM38</accession>
<dbReference type="GO" id="GO:0032259">
    <property type="term" value="P:methylation"/>
    <property type="evidence" value="ECO:0007669"/>
    <property type="project" value="UniProtKB-KW"/>
</dbReference>
<keyword evidence="2" id="KW-0489">Methyltransferase</keyword>
<dbReference type="PANTHER" id="PTHR43861:SF1">
    <property type="entry name" value="TRANS-ACONITATE 2-METHYLTRANSFERASE"/>
    <property type="match status" value="1"/>
</dbReference>